<dbReference type="KEGG" id="lcd:clem_09955"/>
<name>A0A222P3V7_9GAMM</name>
<organism evidence="4 5">
    <name type="scientific">Legionella clemsonensis</name>
    <dbReference type="NCBI Taxonomy" id="1867846"/>
    <lineage>
        <taxon>Bacteria</taxon>
        <taxon>Pseudomonadati</taxon>
        <taxon>Pseudomonadota</taxon>
        <taxon>Gammaproteobacteria</taxon>
        <taxon>Legionellales</taxon>
        <taxon>Legionellaceae</taxon>
        <taxon>Legionella</taxon>
    </lineage>
</organism>
<dbReference type="Pfam" id="PF07603">
    <property type="entry name" value="Lcl_C"/>
    <property type="match status" value="1"/>
</dbReference>
<evidence type="ECO:0000259" key="2">
    <source>
        <dbReference type="Pfam" id="PF07603"/>
    </source>
</evidence>
<proteinExistence type="predicted"/>
<dbReference type="Proteomes" id="UP000201728">
    <property type="component" value="Chromosome"/>
</dbReference>
<gene>
    <name evidence="4" type="ORF">clem_09955</name>
</gene>
<evidence type="ECO:0000313" key="5">
    <source>
        <dbReference type="Proteomes" id="UP000201728"/>
    </source>
</evidence>
<feature type="signal peptide" evidence="1">
    <location>
        <begin position="1"/>
        <end position="27"/>
    </location>
</feature>
<evidence type="ECO:0000259" key="3">
    <source>
        <dbReference type="Pfam" id="PF18998"/>
    </source>
</evidence>
<dbReference type="Gene3D" id="2.60.40.10">
    <property type="entry name" value="Immunoglobulins"/>
    <property type="match status" value="1"/>
</dbReference>
<dbReference type="Pfam" id="PF18998">
    <property type="entry name" value="Flg_new_2"/>
    <property type="match status" value="1"/>
</dbReference>
<dbReference type="AlphaFoldDB" id="A0A222P3V7"/>
<keyword evidence="5" id="KW-1185">Reference proteome</keyword>
<dbReference type="RefSeq" id="WP_094091384.1">
    <property type="nucleotide sequence ID" value="NZ_CP016397.1"/>
</dbReference>
<dbReference type="PROSITE" id="PS51257">
    <property type="entry name" value="PROKAR_LIPOPROTEIN"/>
    <property type="match status" value="1"/>
</dbReference>
<dbReference type="OrthoDB" id="8908077at2"/>
<feature type="domain" description="Bacterial repeat" evidence="3">
    <location>
        <begin position="142"/>
        <end position="211"/>
    </location>
</feature>
<reference evidence="5" key="1">
    <citation type="submission" date="2016-07" db="EMBL/GenBank/DDBJ databases">
        <authorList>
            <person name="Florea S."/>
            <person name="Webb J.S."/>
            <person name="Jaromczyk J."/>
            <person name="Schardl C.L."/>
        </authorList>
    </citation>
    <scope>NUCLEOTIDE SEQUENCE [LARGE SCALE GENOMIC DNA]</scope>
    <source>
        <strain evidence="5">CDC-D5610</strain>
    </source>
</reference>
<accession>A0A222P3V7</accession>
<dbReference type="InterPro" id="IPR011460">
    <property type="entry name" value="Lcl_C"/>
</dbReference>
<dbReference type="EMBL" id="CP016397">
    <property type="protein sequence ID" value="ASQ46540.1"/>
    <property type="molecule type" value="Genomic_DNA"/>
</dbReference>
<evidence type="ECO:0000313" key="4">
    <source>
        <dbReference type="EMBL" id="ASQ46540.1"/>
    </source>
</evidence>
<evidence type="ECO:0000256" key="1">
    <source>
        <dbReference type="SAM" id="SignalP"/>
    </source>
</evidence>
<feature type="domain" description="Lcl C-terminal" evidence="2">
    <location>
        <begin position="365"/>
        <end position="515"/>
    </location>
</feature>
<dbReference type="InterPro" id="IPR013783">
    <property type="entry name" value="Ig-like_fold"/>
</dbReference>
<protein>
    <submittedName>
        <fullName evidence="4">Uncharacterized protein</fullName>
    </submittedName>
</protein>
<keyword evidence="1" id="KW-0732">Signal</keyword>
<sequence>MHRKERHFFSIAITALFSCLMLLNVQAAKPLWTFAPQTPTSITVAKGQSAQIIYTLHNQSSKPKILFMKRIAGINQTAPCRLPAKGSCTLILNVNGSALQGNVIGGPVLCQQGNDLQCYQPSSDNMLRIRLTQQPPVQQFIVTPSAGANGSISPATAQRVNAGSSLTFTATPNTGFGVNQWLLDGNVVQNGGTTFQLNNIQANHTVAVTFGQATLSPLSQNLALSIQSPFPVSDPALTGNPRIIRIENTGSMPASNVQVSTSGFPTGTLITSNTCMGTLNAGATCDITITPGSTASPDSNANACTTSPGTEPVPTVVTVSADNAFSTNINVLVLGYGCIYQGGFLFSIDDSTSNTGSISGKVAAMSDQSAGVQWGPNVEVGGINQTSMPGPNSCDGKNDGACNTSRIIAAGLTPPVAAQLCVDLSDGGFNDWYMPAICELGRFISLGDDAGCGTTNPNLYITLHRNNLGGFAGDGYWSSTEFSGSPTGSAWLQYFDDGFQNVLIKSNFLRVRCVRAFTP</sequence>
<dbReference type="InterPro" id="IPR044060">
    <property type="entry name" value="Bacterial_rp_domain"/>
</dbReference>
<feature type="chain" id="PRO_5012081454" evidence="1">
    <location>
        <begin position="28"/>
        <end position="519"/>
    </location>
</feature>